<dbReference type="InterPro" id="IPR001789">
    <property type="entry name" value="Sig_transdc_resp-reg_receiver"/>
</dbReference>
<dbReference type="PANTHER" id="PTHR44520">
    <property type="entry name" value="RESPONSE REGULATOR RCP1-RELATED"/>
    <property type="match status" value="1"/>
</dbReference>
<evidence type="ECO:0000259" key="2">
    <source>
        <dbReference type="PROSITE" id="PS50110"/>
    </source>
</evidence>
<dbReference type="GO" id="GO:0000160">
    <property type="term" value="P:phosphorelay signal transduction system"/>
    <property type="evidence" value="ECO:0007669"/>
    <property type="project" value="InterPro"/>
</dbReference>
<dbReference type="PROSITE" id="PS50110">
    <property type="entry name" value="RESPONSE_REGULATORY"/>
    <property type="match status" value="1"/>
</dbReference>
<accession>A0A0C1R3E8</accession>
<dbReference type="RefSeq" id="WP_038076537.1">
    <property type="nucleotide sequence ID" value="NZ_JHEG04000001.1"/>
</dbReference>
<dbReference type="SMART" id="SM00448">
    <property type="entry name" value="REC"/>
    <property type="match status" value="1"/>
</dbReference>
<evidence type="ECO:0000256" key="1">
    <source>
        <dbReference type="PROSITE-ProRule" id="PRU00169"/>
    </source>
</evidence>
<dbReference type="Proteomes" id="UP000029738">
    <property type="component" value="Unassembled WGS sequence"/>
</dbReference>
<dbReference type="EMBL" id="JHEG04000001">
    <property type="protein sequence ID" value="KAF3890605.1"/>
    <property type="molecule type" value="Genomic_DNA"/>
</dbReference>
<reference evidence="4" key="1">
    <citation type="journal article" date="2015" name="Genome Announc.">
        <title>Draft Genome Sequence of Tolypothrix boutellei Strain VB521301.</title>
        <authorList>
            <person name="Chandrababunaidu M.M."/>
            <person name="Singh D."/>
            <person name="Sen D."/>
            <person name="Bhan S."/>
            <person name="Das S."/>
            <person name="Gupta A."/>
            <person name="Adhikary S.P."/>
            <person name="Tripathy S."/>
        </authorList>
    </citation>
    <scope>NUCLEOTIDE SEQUENCE</scope>
    <source>
        <strain evidence="4">VB521301</strain>
    </source>
</reference>
<keyword evidence="1" id="KW-0597">Phosphoprotein</keyword>
<keyword evidence="5" id="KW-1185">Reference proteome</keyword>
<feature type="domain" description="Response regulatory" evidence="2">
    <location>
        <begin position="8"/>
        <end position="136"/>
    </location>
</feature>
<dbReference type="InterPro" id="IPR011006">
    <property type="entry name" value="CheY-like_superfamily"/>
</dbReference>
<evidence type="ECO:0000313" key="5">
    <source>
        <dbReference type="Proteomes" id="UP000029738"/>
    </source>
</evidence>
<sequence>MSDTKLPIVLVVEDSPDDLLFIQRAAVRTNLQMILKNVTNGNEAVSYLLGEGSYANREIYPFPNIILTDTRMPRMGGLELVTWIREQNDFKDLPIVVMSSSTDTDNADRFTAVGINLYFVKPMSVRGFEEILREVVSLLSQNPH</sequence>
<dbReference type="AlphaFoldDB" id="A0A0C1R3E8"/>
<dbReference type="OrthoDB" id="9793918at2"/>
<gene>
    <name evidence="4" type="ORF">DA73_0210840</name>
    <name evidence="3" type="ORF">DA73_0400038000</name>
</gene>
<evidence type="ECO:0000313" key="4">
    <source>
        <dbReference type="EMBL" id="KIE12084.1"/>
    </source>
</evidence>
<organism evidence="4">
    <name type="scientific">Tolypothrix bouteillei VB521301</name>
    <dbReference type="NCBI Taxonomy" id="1479485"/>
    <lineage>
        <taxon>Bacteria</taxon>
        <taxon>Bacillati</taxon>
        <taxon>Cyanobacteriota</taxon>
        <taxon>Cyanophyceae</taxon>
        <taxon>Nostocales</taxon>
        <taxon>Tolypothrichaceae</taxon>
        <taxon>Tolypothrix</taxon>
    </lineage>
</organism>
<dbReference type="Pfam" id="PF00072">
    <property type="entry name" value="Response_reg"/>
    <property type="match status" value="1"/>
</dbReference>
<dbReference type="STRING" id="1479485.DA73_0210840"/>
<evidence type="ECO:0000313" key="3">
    <source>
        <dbReference type="EMBL" id="KAF3890605.1"/>
    </source>
</evidence>
<dbReference type="InterPro" id="IPR052893">
    <property type="entry name" value="TCS_response_regulator"/>
</dbReference>
<dbReference type="EMBL" id="JHEG02000037">
    <property type="protein sequence ID" value="KIE12084.1"/>
    <property type="molecule type" value="Genomic_DNA"/>
</dbReference>
<dbReference type="Gene3D" id="3.40.50.2300">
    <property type="match status" value="1"/>
</dbReference>
<feature type="modified residue" description="4-aspartylphosphate" evidence="1">
    <location>
        <position position="69"/>
    </location>
</feature>
<name>A0A0C1R3E8_9CYAN</name>
<reference evidence="3" key="2">
    <citation type="submission" date="2019-11" db="EMBL/GenBank/DDBJ databases">
        <title>Improved Assembly of Tolypothrix boutellei genome.</title>
        <authorList>
            <person name="Sarangi A.N."/>
            <person name="Mukherjee M."/>
            <person name="Ghosh S."/>
            <person name="Singh D."/>
            <person name="Das A."/>
            <person name="Kant S."/>
            <person name="Prusty A."/>
            <person name="Tripathy S."/>
        </authorList>
    </citation>
    <scope>NUCLEOTIDE SEQUENCE</scope>
    <source>
        <strain evidence="3">VB521301</strain>
    </source>
</reference>
<dbReference type="PANTHER" id="PTHR44520:SF1">
    <property type="entry name" value="TWO-COMPONENT SYSTEM REGULATORY PROTEIN"/>
    <property type="match status" value="1"/>
</dbReference>
<protein>
    <submittedName>
        <fullName evidence="3">Response regulator</fullName>
    </submittedName>
</protein>
<comment type="caution">
    <text evidence="4">The sequence shown here is derived from an EMBL/GenBank/DDBJ whole genome shotgun (WGS) entry which is preliminary data.</text>
</comment>
<proteinExistence type="predicted"/>
<dbReference type="SUPFAM" id="SSF52172">
    <property type="entry name" value="CheY-like"/>
    <property type="match status" value="1"/>
</dbReference>